<protein>
    <submittedName>
        <fullName evidence="1">CiaB protein</fullName>
    </submittedName>
</protein>
<dbReference type="EMBL" id="LN614827">
    <property type="protein sequence ID" value="CEG55689.1"/>
    <property type="molecule type" value="Genomic_DNA"/>
</dbReference>
<sequence>MDKDLTKSPHARQNILNNRYALDQAEIHLALGGVKYQGETVFTKRQVLDLFEISERTLERYLSANADELKNNGYLLLRGKNLKDFNEIASGAATNDGTKTTILGIFTFRAVLNLSMLLTESEKAQIIRSRILDIVIDVMAERAGGHTRFINQRDQDYLPATYQEFSYRQEFTNALHNYLSMGDFKYAVYTNKVYQAIFHENANEYKKILKLAEKDNLRDTFYAEVLRAIASFESGLAAEMKKFYEDHQRMLEPAELDSLITQAALNPYLKPMIDDARTKMASRDLCFRDALHDKLQTYIQSVPEVDFERFLGETSKTLEERLNDPETLAVFKRLKDR</sequence>
<keyword evidence="2" id="KW-1185">Reference proteome</keyword>
<evidence type="ECO:0000313" key="2">
    <source>
        <dbReference type="Proteomes" id="UP000032430"/>
    </source>
</evidence>
<dbReference type="STRING" id="1212491.LFA_0211"/>
<dbReference type="AlphaFoldDB" id="A0A098G129"/>
<dbReference type="OrthoDB" id="696873at2"/>
<gene>
    <name evidence="1" type="ORF">LFA_0211</name>
</gene>
<organism evidence="1 2">
    <name type="scientific">Legionella fallonii LLAP-10</name>
    <dbReference type="NCBI Taxonomy" id="1212491"/>
    <lineage>
        <taxon>Bacteria</taxon>
        <taxon>Pseudomonadati</taxon>
        <taxon>Pseudomonadota</taxon>
        <taxon>Gammaproteobacteria</taxon>
        <taxon>Legionellales</taxon>
        <taxon>Legionellaceae</taxon>
        <taxon>Legionella</taxon>
    </lineage>
</organism>
<dbReference type="HOGENOM" id="CLU_801428_0_0_6"/>
<name>A0A098G129_9GAMM</name>
<evidence type="ECO:0000313" key="1">
    <source>
        <dbReference type="EMBL" id="CEG55689.1"/>
    </source>
</evidence>
<dbReference type="Proteomes" id="UP000032430">
    <property type="component" value="Chromosome I"/>
</dbReference>
<reference evidence="2" key="1">
    <citation type="submission" date="2014-09" db="EMBL/GenBank/DDBJ databases">
        <authorList>
            <person name="Gomez-Valero L."/>
        </authorList>
    </citation>
    <scope>NUCLEOTIDE SEQUENCE [LARGE SCALE GENOMIC DNA]</scope>
    <source>
        <strain evidence="2">ATCC700992</strain>
    </source>
</reference>
<proteinExistence type="predicted"/>
<dbReference type="KEGG" id="lfa:LFA_0211"/>
<accession>A0A098G129</accession>
<dbReference type="RefSeq" id="WP_045094528.1">
    <property type="nucleotide sequence ID" value="NZ_LN614827.1"/>
</dbReference>